<sequence length="186" mass="19868">MPTRDDWLDEGLRVLAEQGAPAVRTDRIAARLGLTKGSFHHHFAGAPDYRRSLLDRYESQMLAALDAVVAEASAASPGDTFAILRDRAASALEQPLEAAMRAWAFQDDDARAAQGRVDTARLEALTALWSRVVDDPADARTAALLPHLVVIGAGMALPPVDRDDLARLFDLLVRLVPHAGGAGGGD</sequence>
<organism evidence="4 5">
    <name type="scientific">Agromyces agglutinans</name>
    <dbReference type="NCBI Taxonomy" id="2662258"/>
    <lineage>
        <taxon>Bacteria</taxon>
        <taxon>Bacillati</taxon>
        <taxon>Actinomycetota</taxon>
        <taxon>Actinomycetes</taxon>
        <taxon>Micrococcales</taxon>
        <taxon>Microbacteriaceae</taxon>
        <taxon>Agromyces</taxon>
    </lineage>
</organism>
<dbReference type="GO" id="GO:0003700">
    <property type="term" value="F:DNA-binding transcription factor activity"/>
    <property type="evidence" value="ECO:0007669"/>
    <property type="project" value="TreeGrafter"/>
</dbReference>
<evidence type="ECO:0000259" key="3">
    <source>
        <dbReference type="PROSITE" id="PS50977"/>
    </source>
</evidence>
<evidence type="ECO:0000256" key="2">
    <source>
        <dbReference type="PROSITE-ProRule" id="PRU00335"/>
    </source>
</evidence>
<dbReference type="Gene3D" id="1.10.357.10">
    <property type="entry name" value="Tetracycline Repressor, domain 2"/>
    <property type="match status" value="1"/>
</dbReference>
<gene>
    <name evidence="4" type="ORF">GE115_04165</name>
</gene>
<keyword evidence="1 2" id="KW-0238">DNA-binding</keyword>
<feature type="domain" description="HTH tetR-type" evidence="3">
    <location>
        <begin position="1"/>
        <end position="61"/>
    </location>
</feature>
<dbReference type="Pfam" id="PF00440">
    <property type="entry name" value="TetR_N"/>
    <property type="match status" value="1"/>
</dbReference>
<comment type="caution">
    <text evidence="4">The sequence shown here is derived from an EMBL/GenBank/DDBJ whole genome shotgun (WGS) entry which is preliminary data.</text>
</comment>
<dbReference type="InterPro" id="IPR009057">
    <property type="entry name" value="Homeodomain-like_sf"/>
</dbReference>
<feature type="DNA-binding region" description="H-T-H motif" evidence="2">
    <location>
        <begin position="24"/>
        <end position="43"/>
    </location>
</feature>
<dbReference type="PANTHER" id="PTHR30055:SF239">
    <property type="entry name" value="TRANSCRIPTIONAL REGULATORY PROTEIN"/>
    <property type="match status" value="1"/>
</dbReference>
<dbReference type="EMBL" id="WJIF01000002">
    <property type="protein sequence ID" value="MRG59066.1"/>
    <property type="molecule type" value="Genomic_DNA"/>
</dbReference>
<dbReference type="InterPro" id="IPR001647">
    <property type="entry name" value="HTH_TetR"/>
</dbReference>
<dbReference type="Proteomes" id="UP000431080">
    <property type="component" value="Unassembled WGS sequence"/>
</dbReference>
<evidence type="ECO:0000256" key="1">
    <source>
        <dbReference type="ARBA" id="ARBA00023125"/>
    </source>
</evidence>
<dbReference type="PROSITE" id="PS50977">
    <property type="entry name" value="HTH_TETR_2"/>
    <property type="match status" value="1"/>
</dbReference>
<name>A0A6I2F9N7_9MICO</name>
<dbReference type="RefSeq" id="WP_153683542.1">
    <property type="nucleotide sequence ID" value="NZ_WJIF01000002.1"/>
</dbReference>
<dbReference type="PANTHER" id="PTHR30055">
    <property type="entry name" value="HTH-TYPE TRANSCRIPTIONAL REGULATOR RUTR"/>
    <property type="match status" value="1"/>
</dbReference>
<reference evidence="4 5" key="1">
    <citation type="submission" date="2019-10" db="EMBL/GenBank/DDBJ databases">
        <authorList>
            <person name="Nie G."/>
            <person name="Ming H."/>
            <person name="Yi B."/>
        </authorList>
    </citation>
    <scope>NUCLEOTIDE SEQUENCE [LARGE SCALE GENOMIC DNA]</scope>
    <source>
        <strain evidence="4 5">CFH 90414</strain>
    </source>
</reference>
<dbReference type="AlphaFoldDB" id="A0A6I2F9N7"/>
<proteinExistence type="predicted"/>
<evidence type="ECO:0000313" key="4">
    <source>
        <dbReference type="EMBL" id="MRG59066.1"/>
    </source>
</evidence>
<dbReference type="GO" id="GO:0000976">
    <property type="term" value="F:transcription cis-regulatory region binding"/>
    <property type="evidence" value="ECO:0007669"/>
    <property type="project" value="TreeGrafter"/>
</dbReference>
<keyword evidence="5" id="KW-1185">Reference proteome</keyword>
<accession>A0A6I2F9N7</accession>
<dbReference type="SUPFAM" id="SSF46689">
    <property type="entry name" value="Homeodomain-like"/>
    <property type="match status" value="1"/>
</dbReference>
<dbReference type="InterPro" id="IPR050109">
    <property type="entry name" value="HTH-type_TetR-like_transc_reg"/>
</dbReference>
<evidence type="ECO:0000313" key="5">
    <source>
        <dbReference type="Proteomes" id="UP000431080"/>
    </source>
</evidence>
<protein>
    <submittedName>
        <fullName evidence="4">TetR family transcriptional regulator</fullName>
    </submittedName>
</protein>